<feature type="domain" description="Clr5" evidence="2">
    <location>
        <begin position="52"/>
        <end position="99"/>
    </location>
</feature>
<reference evidence="3 4" key="1">
    <citation type="submission" date="2015-06" db="EMBL/GenBank/DDBJ databases">
        <title>Draft genome of the ant-associated black yeast Phialophora attae CBS 131958.</title>
        <authorList>
            <person name="Moreno L.F."/>
            <person name="Stielow B.J."/>
            <person name="de Hoog S."/>
            <person name="Vicente V.A."/>
            <person name="Weiss V.A."/>
            <person name="de Vries M."/>
            <person name="Cruz L.M."/>
            <person name="Souza E.M."/>
        </authorList>
    </citation>
    <scope>NUCLEOTIDE SEQUENCE [LARGE SCALE GENOMIC DNA]</scope>
    <source>
        <strain evidence="3 4">CBS 131958</strain>
    </source>
</reference>
<sequence length="496" mass="55093">MAPGVLLPRPPCGRPDDGSRQWSGALNGARPPDTEPGSALGSTRTPSIRLAVWNAHRAIIEELYVRQDMNLAQLRQYMATVYHFYATTAMFKRQFAVWKRWKNYRHGQKKQILGHLASFDTMSDRQSDISGGDKYSAIMVNDQPVKCARLVRKVQQSGRTRPLTPPPGISNTDLLRVVSTANRDSTEVLLHAVSRYYAWYFDASAAVVRDYTFRGPMNVVFPHIASARRVIATDIPTAMAMLNVASGSVAAAIQAAPFQLLQHILSELGQWQWPDTAAASAARMAMMRFMCSISSRVWGAHHPLVSMLRSLIRHQKTTDDNRGTLPPIISLISTTSKAKMAEPIETAINVQNYLGDALFHAGDLDGAASIYSGIIRLSSGITTGRHDRAQCSYQSDIYRTHHRGARRAMKNLGWVRFKQGLPAVARPIFLEVLHLTEEAYGTVNGDFEGVSTCRYLAVVADEGNEHGLEDEAEAYFRLAFEGLLRYSGPDSSDVWR</sequence>
<evidence type="ECO:0000259" key="2">
    <source>
        <dbReference type="Pfam" id="PF14420"/>
    </source>
</evidence>
<dbReference type="Pfam" id="PF14420">
    <property type="entry name" value="Clr5"/>
    <property type="match status" value="1"/>
</dbReference>
<proteinExistence type="predicted"/>
<dbReference type="OrthoDB" id="4159530at2759"/>
<evidence type="ECO:0000313" key="4">
    <source>
        <dbReference type="Proteomes" id="UP000038010"/>
    </source>
</evidence>
<accession>A0A0N1H3Y8</accession>
<dbReference type="Gene3D" id="1.25.40.10">
    <property type="entry name" value="Tetratricopeptide repeat domain"/>
    <property type="match status" value="1"/>
</dbReference>
<dbReference type="Proteomes" id="UP000038010">
    <property type="component" value="Unassembled WGS sequence"/>
</dbReference>
<name>A0A0N1H3Y8_9EURO</name>
<dbReference type="VEuPathDB" id="FungiDB:AB675_1295"/>
<dbReference type="AlphaFoldDB" id="A0A0N1H3Y8"/>
<gene>
    <name evidence="3" type="ORF">AB675_1295</name>
</gene>
<evidence type="ECO:0000313" key="3">
    <source>
        <dbReference type="EMBL" id="KPI35734.1"/>
    </source>
</evidence>
<dbReference type="PANTHER" id="PTHR38788:SF3">
    <property type="entry name" value="CLR5 DOMAIN-CONTAINING PROTEIN"/>
    <property type="match status" value="1"/>
</dbReference>
<evidence type="ECO:0000256" key="1">
    <source>
        <dbReference type="SAM" id="MobiDB-lite"/>
    </source>
</evidence>
<organism evidence="3 4">
    <name type="scientific">Cyphellophora attinorum</name>
    <dbReference type="NCBI Taxonomy" id="1664694"/>
    <lineage>
        <taxon>Eukaryota</taxon>
        <taxon>Fungi</taxon>
        <taxon>Dikarya</taxon>
        <taxon>Ascomycota</taxon>
        <taxon>Pezizomycotina</taxon>
        <taxon>Eurotiomycetes</taxon>
        <taxon>Chaetothyriomycetidae</taxon>
        <taxon>Chaetothyriales</taxon>
        <taxon>Cyphellophoraceae</taxon>
        <taxon>Cyphellophora</taxon>
    </lineage>
</organism>
<dbReference type="GeneID" id="28733054"/>
<dbReference type="RefSeq" id="XP_017995697.1">
    <property type="nucleotide sequence ID" value="XM_018141174.1"/>
</dbReference>
<dbReference type="InterPro" id="IPR025676">
    <property type="entry name" value="Clr5_dom"/>
</dbReference>
<keyword evidence="4" id="KW-1185">Reference proteome</keyword>
<dbReference type="SUPFAM" id="SSF48452">
    <property type="entry name" value="TPR-like"/>
    <property type="match status" value="1"/>
</dbReference>
<dbReference type="InterPro" id="IPR011990">
    <property type="entry name" value="TPR-like_helical_dom_sf"/>
</dbReference>
<feature type="region of interest" description="Disordered" evidence="1">
    <location>
        <begin position="1"/>
        <end position="43"/>
    </location>
</feature>
<protein>
    <recommendedName>
        <fullName evidence="2">Clr5 domain-containing protein</fullName>
    </recommendedName>
</protein>
<dbReference type="EMBL" id="LFJN01000037">
    <property type="protein sequence ID" value="KPI35734.1"/>
    <property type="molecule type" value="Genomic_DNA"/>
</dbReference>
<dbReference type="PANTHER" id="PTHR38788">
    <property type="entry name" value="CLR5 DOMAIN-CONTAINING PROTEIN"/>
    <property type="match status" value="1"/>
</dbReference>
<comment type="caution">
    <text evidence="3">The sequence shown here is derived from an EMBL/GenBank/DDBJ whole genome shotgun (WGS) entry which is preliminary data.</text>
</comment>